<evidence type="ECO:0000256" key="3">
    <source>
        <dbReference type="ARBA" id="ARBA00023186"/>
    </source>
</evidence>
<sequence length="379" mass="42636">MSSLVGWNSDAQTLLNHILQSPDHGLKFAIIENEFGDVGVDDGVLKRTSEDQIIEMMNGCVCCTVRSDLVKVLKELPTSKFDAVIVETTGLADPAPVAQTFFVEEDIQKLYRLDGIVTVVDAVHAIQHLDEKKPEGVENESVEQVAFADRILLNKIDLVDEAQLVGVETRVRGINGQAQIERTTHSKIDPNKLINIQAFSLERVVDMDPEFLDTDGEHQHDERVSSVSFKMEIEVNVNKLQQFVSTLISDHGADLFRYKGLLAVKGMDQKFLFQGVHMLFQGAFYDTLWKPNETRDCRFVFIGRNLDRAKLEKGFLDCKTPDVLRFAVGDAIMANVEGGFKKGTILKQWDEGNPYRVKLSDGIEVWAPEDDDAYIKRYA</sequence>
<feature type="domain" description="CobW C-terminal" evidence="6">
    <location>
        <begin position="224"/>
        <end position="319"/>
    </location>
</feature>
<dbReference type="InterPro" id="IPR051316">
    <property type="entry name" value="Zinc-reg_GTPase_activator"/>
</dbReference>
<gene>
    <name evidence="7" type="ORF">CTAYLR_007464</name>
</gene>
<dbReference type="Proteomes" id="UP001230188">
    <property type="component" value="Unassembled WGS sequence"/>
</dbReference>
<dbReference type="SUPFAM" id="SSF52540">
    <property type="entry name" value="P-loop containing nucleoside triphosphate hydrolases"/>
    <property type="match status" value="1"/>
</dbReference>
<dbReference type="InterPro" id="IPR011629">
    <property type="entry name" value="CobW-like_C"/>
</dbReference>
<comment type="caution">
    <text evidence="7">The sequence shown here is derived from an EMBL/GenBank/DDBJ whole genome shotgun (WGS) entry which is preliminary data.</text>
</comment>
<evidence type="ECO:0000259" key="6">
    <source>
        <dbReference type="SMART" id="SM00833"/>
    </source>
</evidence>
<organism evidence="7 8">
    <name type="scientific">Chrysophaeum taylorii</name>
    <dbReference type="NCBI Taxonomy" id="2483200"/>
    <lineage>
        <taxon>Eukaryota</taxon>
        <taxon>Sar</taxon>
        <taxon>Stramenopiles</taxon>
        <taxon>Ochrophyta</taxon>
        <taxon>Pelagophyceae</taxon>
        <taxon>Pelagomonadales</taxon>
        <taxon>Pelagomonadaceae</taxon>
        <taxon>Chrysophaeum</taxon>
    </lineage>
</organism>
<keyword evidence="8" id="KW-1185">Reference proteome</keyword>
<dbReference type="GO" id="GO:0000166">
    <property type="term" value="F:nucleotide binding"/>
    <property type="evidence" value="ECO:0007669"/>
    <property type="project" value="UniProtKB-KW"/>
</dbReference>
<reference evidence="7" key="1">
    <citation type="submission" date="2023-01" db="EMBL/GenBank/DDBJ databases">
        <title>Metagenome sequencing of chrysophaentin producing Chrysophaeum taylorii.</title>
        <authorList>
            <person name="Davison J."/>
            <person name="Bewley C."/>
        </authorList>
    </citation>
    <scope>NUCLEOTIDE SEQUENCE</scope>
    <source>
        <strain evidence="7">NIES-1699</strain>
    </source>
</reference>
<dbReference type="SMART" id="SM00833">
    <property type="entry name" value="CobW_C"/>
    <property type="match status" value="1"/>
</dbReference>
<evidence type="ECO:0000313" key="8">
    <source>
        <dbReference type="Proteomes" id="UP001230188"/>
    </source>
</evidence>
<dbReference type="InterPro" id="IPR027417">
    <property type="entry name" value="P-loop_NTPase"/>
</dbReference>
<dbReference type="Gene3D" id="3.30.1220.10">
    <property type="entry name" value="CobW-like, C-terminal domain"/>
    <property type="match status" value="1"/>
</dbReference>
<dbReference type="InterPro" id="IPR003495">
    <property type="entry name" value="CobW/HypB/UreG_nucleotide-bd"/>
</dbReference>
<dbReference type="Gene3D" id="3.40.50.300">
    <property type="entry name" value="P-loop containing nucleotide triphosphate hydrolases"/>
    <property type="match status" value="1"/>
</dbReference>
<proteinExistence type="inferred from homology"/>
<dbReference type="PANTHER" id="PTHR13748:SF62">
    <property type="entry name" value="COBW DOMAIN-CONTAINING PROTEIN"/>
    <property type="match status" value="1"/>
</dbReference>
<dbReference type="CDD" id="cd03112">
    <property type="entry name" value="CobW-like"/>
    <property type="match status" value="1"/>
</dbReference>
<dbReference type="AlphaFoldDB" id="A0AAD7UB55"/>
<name>A0AAD7UB55_9STRA</name>
<comment type="similarity">
    <text evidence="4">Belongs to the SIMIBI class G3E GTPase family. ZNG1 subfamily.</text>
</comment>
<evidence type="ECO:0000313" key="7">
    <source>
        <dbReference type="EMBL" id="KAJ8601667.1"/>
    </source>
</evidence>
<evidence type="ECO:0000256" key="5">
    <source>
        <dbReference type="ARBA" id="ARBA00049117"/>
    </source>
</evidence>
<dbReference type="Pfam" id="PF07683">
    <property type="entry name" value="CobW_C"/>
    <property type="match status" value="1"/>
</dbReference>
<dbReference type="SUPFAM" id="SSF90002">
    <property type="entry name" value="Hypothetical protein YjiA, C-terminal domain"/>
    <property type="match status" value="1"/>
</dbReference>
<dbReference type="Pfam" id="PF02492">
    <property type="entry name" value="cobW"/>
    <property type="match status" value="1"/>
</dbReference>
<dbReference type="GO" id="GO:0005737">
    <property type="term" value="C:cytoplasm"/>
    <property type="evidence" value="ECO:0007669"/>
    <property type="project" value="TreeGrafter"/>
</dbReference>
<keyword evidence="2" id="KW-0378">Hydrolase</keyword>
<accession>A0AAD7UB55</accession>
<comment type="catalytic activity">
    <reaction evidence="5">
        <text>GTP + H2O = GDP + phosphate + H(+)</text>
        <dbReference type="Rhea" id="RHEA:19669"/>
        <dbReference type="ChEBI" id="CHEBI:15377"/>
        <dbReference type="ChEBI" id="CHEBI:15378"/>
        <dbReference type="ChEBI" id="CHEBI:37565"/>
        <dbReference type="ChEBI" id="CHEBI:43474"/>
        <dbReference type="ChEBI" id="CHEBI:58189"/>
    </reaction>
    <physiologicalReaction direction="left-to-right" evidence="5">
        <dbReference type="Rhea" id="RHEA:19670"/>
    </physiologicalReaction>
</comment>
<dbReference type="InterPro" id="IPR036627">
    <property type="entry name" value="CobW-likC_sf"/>
</dbReference>
<evidence type="ECO:0000256" key="1">
    <source>
        <dbReference type="ARBA" id="ARBA00022741"/>
    </source>
</evidence>
<evidence type="ECO:0000256" key="2">
    <source>
        <dbReference type="ARBA" id="ARBA00022801"/>
    </source>
</evidence>
<evidence type="ECO:0000256" key="4">
    <source>
        <dbReference type="ARBA" id="ARBA00034320"/>
    </source>
</evidence>
<protein>
    <recommendedName>
        <fullName evidence="6">CobW C-terminal domain-containing protein</fullName>
    </recommendedName>
</protein>
<keyword evidence="3" id="KW-0143">Chaperone</keyword>
<dbReference type="EMBL" id="JAQMWT010000408">
    <property type="protein sequence ID" value="KAJ8601667.1"/>
    <property type="molecule type" value="Genomic_DNA"/>
</dbReference>
<dbReference type="GO" id="GO:0016787">
    <property type="term" value="F:hydrolase activity"/>
    <property type="evidence" value="ECO:0007669"/>
    <property type="project" value="UniProtKB-KW"/>
</dbReference>
<keyword evidence="1" id="KW-0547">Nucleotide-binding</keyword>
<dbReference type="PANTHER" id="PTHR13748">
    <property type="entry name" value="COBW-RELATED"/>
    <property type="match status" value="1"/>
</dbReference>